<comment type="caution">
    <text evidence="1">The sequence shown here is derived from an EMBL/GenBank/DDBJ whole genome shotgun (WGS) entry which is preliminary data.</text>
</comment>
<proteinExistence type="predicted"/>
<reference evidence="1 2" key="1">
    <citation type="journal article" date="2015" name="Nature">
        <title>rRNA introns, odd ribosomes, and small enigmatic genomes across a large radiation of phyla.</title>
        <authorList>
            <person name="Brown C.T."/>
            <person name="Hug L.A."/>
            <person name="Thomas B.C."/>
            <person name="Sharon I."/>
            <person name="Castelle C.J."/>
            <person name="Singh A."/>
            <person name="Wilkins M.J."/>
            <person name="Williams K.H."/>
            <person name="Banfield J.F."/>
        </authorList>
    </citation>
    <scope>NUCLEOTIDE SEQUENCE [LARGE SCALE GENOMIC DNA]</scope>
</reference>
<protein>
    <submittedName>
        <fullName evidence="1">Uncharacterized protein</fullName>
    </submittedName>
</protein>
<evidence type="ECO:0000313" key="2">
    <source>
        <dbReference type="Proteomes" id="UP000034069"/>
    </source>
</evidence>
<accession>A0A0G1GJ57</accession>
<dbReference type="AlphaFoldDB" id="A0A0G1GJ57"/>
<dbReference type="EMBL" id="LCHN01000025">
    <property type="protein sequence ID" value="KKT34986.1"/>
    <property type="molecule type" value="Genomic_DNA"/>
</dbReference>
<name>A0A0G1GJ57_9BACT</name>
<dbReference type="Proteomes" id="UP000034069">
    <property type="component" value="Unassembled WGS sequence"/>
</dbReference>
<organism evidence="1 2">
    <name type="scientific">Candidatus Collierbacteria bacterium GW2011_GWA1_44_12</name>
    <dbReference type="NCBI Taxonomy" id="1618376"/>
    <lineage>
        <taxon>Bacteria</taxon>
        <taxon>Candidatus Collieribacteriota</taxon>
    </lineage>
</organism>
<sequence>MASKLYQSLDTCPTWIPAKPNGDGDVALQTLPGGASKLKLGPGKKVIISISIAPFHLPPLKPGIIDLHDLWFSTRSCLAQSGVFLNIPKNSYLSNTDWETLRTGNNIIKSAQLENFSHNTLIFNPGDHIGRFFHLNENDRLNQTQLMELVDNGSFPGIEDDDYRLCSINDEPFISLRVDPNEISLSSGETIRITSRQEIYQHTSSVLPSSNGDFHLLQTTIPVKLPKNIIGVISTVMAPSTLTHLKSQLLDPGTSWKIRLETLGHSTNFDNVWIFIALYRSPLLDFNTHMSISTYSFCLLSTSI</sequence>
<gene>
    <name evidence="1" type="ORF">UW23_C0025G0013</name>
</gene>
<evidence type="ECO:0000313" key="1">
    <source>
        <dbReference type="EMBL" id="KKT34986.1"/>
    </source>
</evidence>